<sequence length="197" mass="22285">MAELDPKKPKSLSDLVTRMNSGGMVEEFSKTARSYIEERSTVPSYFQSPMRENALAAKEKIYGPFKQLSAEKIASILAYTDEKSKIFEKINTFLRVGEYFGEDVEEIKSFVENLKKALKELSAANDNEEIELNRVVSGEYAENLANLKPGDIIEEKGFGSWAGGEYNAPRGDQFIRKDKFNIVPKNQIKKSNQYCSD</sequence>
<dbReference type="SUPFAM" id="SSF56399">
    <property type="entry name" value="ADP-ribosylation"/>
    <property type="match status" value="1"/>
</dbReference>
<keyword evidence="1" id="KW-0175">Coiled coil</keyword>
<organismHost>
    <name type="scientific">Synechococcus</name>
    <dbReference type="NCBI Taxonomy" id="1129"/>
</organismHost>
<reference evidence="2 3" key="1">
    <citation type="journal article" date="2001" name="Proc. Natl. Acad. Sci. U.S.A.">
        <title>A conserved genetic module that encodes the major virion components in both the coliphage T4 and the marine cyanophage S-PM2.</title>
        <authorList>
            <person name="Hambly E."/>
            <person name="Tetart F."/>
            <person name="Desplats C."/>
            <person name="Wilson W.H."/>
            <person name="Krisch H.M."/>
            <person name="Mann N.H."/>
        </authorList>
    </citation>
    <scope>NUCLEOTIDE SEQUENCE [LARGE SCALE GENOMIC DNA]</scope>
</reference>
<evidence type="ECO:0000313" key="3">
    <source>
        <dbReference type="Proteomes" id="UP000363635"/>
    </source>
</evidence>
<accession>Q94M18</accession>
<name>Q94M18_BPSYP</name>
<protein>
    <submittedName>
        <fullName evidence="2">Uncharacterized protein</fullName>
    </submittedName>
</protein>
<feature type="coiled-coil region" evidence="1">
    <location>
        <begin position="104"/>
        <end position="131"/>
    </location>
</feature>
<evidence type="ECO:0000256" key="1">
    <source>
        <dbReference type="SAM" id="Coils"/>
    </source>
</evidence>
<dbReference type="Gene3D" id="3.90.176.10">
    <property type="entry name" value="Toxin ADP-ribosyltransferase, Chain A, domain 1"/>
    <property type="match status" value="1"/>
</dbReference>
<proteinExistence type="predicted"/>
<dbReference type="EMBL" id="AF363675">
    <property type="protein sequence ID" value="AAL09975.1"/>
    <property type="molecule type" value="Genomic_DNA"/>
</dbReference>
<dbReference type="Proteomes" id="UP000363635">
    <property type="component" value="Segment"/>
</dbReference>
<organism evidence="2 3">
    <name type="scientific">Synechococcus phage S-PM2</name>
    <dbReference type="NCBI Taxonomy" id="238854"/>
    <lineage>
        <taxon>Viruses</taxon>
        <taxon>Duplodnaviria</taxon>
        <taxon>Heunggongvirae</taxon>
        <taxon>Uroviricota</taxon>
        <taxon>Caudoviricetes</taxon>
        <taxon>Pantevenvirales</taxon>
        <taxon>Kyanoviridae</taxon>
        <taxon>Nodensvirus</taxon>
        <taxon>Nodensvirus spm2</taxon>
    </lineage>
</organism>
<evidence type="ECO:0000313" key="2">
    <source>
        <dbReference type="EMBL" id="AAL09975.1"/>
    </source>
</evidence>